<keyword evidence="2" id="KW-1185">Reference proteome</keyword>
<accession>A0ABP9MKP6</accession>
<comment type="caution">
    <text evidence="1">The sequence shown here is derived from an EMBL/GenBank/DDBJ whole genome shotgun (WGS) entry which is preliminary data.</text>
</comment>
<reference evidence="2" key="1">
    <citation type="journal article" date="2019" name="Int. J. Syst. Evol. Microbiol.">
        <title>The Global Catalogue of Microorganisms (GCM) 10K type strain sequencing project: providing services to taxonomists for standard genome sequencing and annotation.</title>
        <authorList>
            <consortium name="The Broad Institute Genomics Platform"/>
            <consortium name="The Broad Institute Genome Sequencing Center for Infectious Disease"/>
            <person name="Wu L."/>
            <person name="Ma J."/>
        </authorList>
    </citation>
    <scope>NUCLEOTIDE SEQUENCE [LARGE SCALE GENOMIC DNA]</scope>
    <source>
        <strain evidence="2">JCM 18019</strain>
    </source>
</reference>
<protein>
    <submittedName>
        <fullName evidence="1">Uncharacterized protein</fullName>
    </submittedName>
</protein>
<proteinExistence type="predicted"/>
<gene>
    <name evidence="1" type="ORF">GCM10023210_31090</name>
</gene>
<evidence type="ECO:0000313" key="2">
    <source>
        <dbReference type="Proteomes" id="UP001500353"/>
    </source>
</evidence>
<organism evidence="1 2">
    <name type="scientific">Chryseobacterium ginsengisoli</name>
    <dbReference type="NCBI Taxonomy" id="363853"/>
    <lineage>
        <taxon>Bacteria</taxon>
        <taxon>Pseudomonadati</taxon>
        <taxon>Bacteroidota</taxon>
        <taxon>Flavobacteriia</taxon>
        <taxon>Flavobacteriales</taxon>
        <taxon>Weeksellaceae</taxon>
        <taxon>Chryseobacterium group</taxon>
        <taxon>Chryseobacterium</taxon>
    </lineage>
</organism>
<name>A0ABP9MKP6_9FLAO</name>
<dbReference type="RefSeq" id="WP_345206018.1">
    <property type="nucleotide sequence ID" value="NZ_BAABHX010000005.1"/>
</dbReference>
<dbReference type="Proteomes" id="UP001500353">
    <property type="component" value="Unassembled WGS sequence"/>
</dbReference>
<sequence length="82" mass="9307">MAKHSYTSETENIKLIKSALQETSQGIGFTGFYDIKINKNGEDNLTISFTTKEGKKDLKPIEFFSLGILIGRDFMKKENNIE</sequence>
<evidence type="ECO:0000313" key="1">
    <source>
        <dbReference type="EMBL" id="GAA5096817.1"/>
    </source>
</evidence>
<dbReference type="EMBL" id="BAABHX010000005">
    <property type="protein sequence ID" value="GAA5096817.1"/>
    <property type="molecule type" value="Genomic_DNA"/>
</dbReference>